<dbReference type="AlphaFoldDB" id="A0A8J4D641"/>
<name>A0A8J4D641_9CHLO</name>
<proteinExistence type="predicted"/>
<keyword evidence="3" id="KW-1185">Reference proteome</keyword>
<protein>
    <submittedName>
        <fullName evidence="2">Uncharacterized protein</fullName>
    </submittedName>
</protein>
<dbReference type="Proteomes" id="UP000747110">
    <property type="component" value="Unassembled WGS sequence"/>
</dbReference>
<evidence type="ECO:0000313" key="2">
    <source>
        <dbReference type="EMBL" id="GIL92729.1"/>
    </source>
</evidence>
<evidence type="ECO:0000313" key="3">
    <source>
        <dbReference type="Proteomes" id="UP000747110"/>
    </source>
</evidence>
<accession>A0A8J4D641</accession>
<sequence length="165" mass="17677">MESNVFRASSMPDRIRIAHLRTRQACRGGVVACLDVARDPARAPGRSGIGNDTAVEAAHVAVDMPYITAPPGFLWRNVATSQLAAADTRLLQRRKIELHCVRPVVPDRPPLPWSLPASSLRISSFIRVPSSAALHSCAPFSPADGGNSTEPLLRSSLGTKPPTKP</sequence>
<feature type="region of interest" description="Disordered" evidence="1">
    <location>
        <begin position="143"/>
        <end position="165"/>
    </location>
</feature>
<comment type="caution">
    <text evidence="2">The sequence shown here is derived from an EMBL/GenBank/DDBJ whole genome shotgun (WGS) entry which is preliminary data.</text>
</comment>
<organism evidence="2 3">
    <name type="scientific">Volvox reticuliferus</name>
    <dbReference type="NCBI Taxonomy" id="1737510"/>
    <lineage>
        <taxon>Eukaryota</taxon>
        <taxon>Viridiplantae</taxon>
        <taxon>Chlorophyta</taxon>
        <taxon>core chlorophytes</taxon>
        <taxon>Chlorophyceae</taxon>
        <taxon>CS clade</taxon>
        <taxon>Chlamydomonadales</taxon>
        <taxon>Volvocaceae</taxon>
        <taxon>Volvox</taxon>
    </lineage>
</organism>
<reference evidence="2" key="1">
    <citation type="journal article" date="2021" name="Proc. Natl. Acad. Sci. U.S.A.">
        <title>Three genomes in the algal genus Volvox reveal the fate of a haploid sex-determining region after a transition to homothallism.</title>
        <authorList>
            <person name="Yamamoto K."/>
            <person name="Hamaji T."/>
            <person name="Kawai-Toyooka H."/>
            <person name="Matsuzaki R."/>
            <person name="Takahashi F."/>
            <person name="Nishimura Y."/>
            <person name="Kawachi M."/>
            <person name="Noguchi H."/>
            <person name="Minakuchi Y."/>
            <person name="Umen J.G."/>
            <person name="Toyoda A."/>
            <person name="Nozaki H."/>
        </authorList>
    </citation>
    <scope>NUCLEOTIDE SEQUENCE</scope>
    <source>
        <strain evidence="2">NIES-3786</strain>
    </source>
</reference>
<gene>
    <name evidence="2" type="ORF">Vretifemale_20235</name>
</gene>
<dbReference type="OrthoDB" id="21330at2759"/>
<dbReference type="EMBL" id="BNCP01000082">
    <property type="protein sequence ID" value="GIL92729.1"/>
    <property type="molecule type" value="Genomic_DNA"/>
</dbReference>
<evidence type="ECO:0000256" key="1">
    <source>
        <dbReference type="SAM" id="MobiDB-lite"/>
    </source>
</evidence>